<name>A0A485L6W7_9STRA</name>
<reference evidence="1" key="2">
    <citation type="submission" date="2019-06" db="EMBL/GenBank/DDBJ databases">
        <title>Genomics analysis of Aphanomyces spp. identifies a new class of oomycete effector associated with host adaptation.</title>
        <authorList>
            <person name="Gaulin E."/>
        </authorList>
    </citation>
    <scope>NUCLEOTIDE SEQUENCE</scope>
    <source>
        <strain evidence="1">CBS 578.67</strain>
    </source>
</reference>
<sequence length="231" mass="26246">MLRQGPRTNVACLLPLLAGKRLLHKHPLLVSTSSRTKRFTTAKGANEHPLWPMFQTLCATYVVVNQVKKWSLDWEATATRDDLTVLAKQVTEAQADQDVFELAMQSRHRLFQFFVRTTSSYETKRVFIDSILRLVTVQSTISQNIDKTVAIHSTSALFRACMRNYGIWLARVSDTSDILIITTSMSKCICLYLDSLLEAVEDASPGNALQSLLEFTQKLCRMESIEDLKHY</sequence>
<dbReference type="Proteomes" id="UP000332933">
    <property type="component" value="Unassembled WGS sequence"/>
</dbReference>
<evidence type="ECO:0000313" key="1">
    <source>
        <dbReference type="EMBL" id="KAF0692262.1"/>
    </source>
</evidence>
<protein>
    <submittedName>
        <fullName evidence="2">Aste57867_16647 protein</fullName>
    </submittedName>
</protein>
<dbReference type="EMBL" id="CAADRA010005931">
    <property type="protein sequence ID" value="VFT93418.1"/>
    <property type="molecule type" value="Genomic_DNA"/>
</dbReference>
<keyword evidence="3" id="KW-1185">Reference proteome</keyword>
<organism evidence="2 3">
    <name type="scientific">Aphanomyces stellatus</name>
    <dbReference type="NCBI Taxonomy" id="120398"/>
    <lineage>
        <taxon>Eukaryota</taxon>
        <taxon>Sar</taxon>
        <taxon>Stramenopiles</taxon>
        <taxon>Oomycota</taxon>
        <taxon>Saprolegniomycetes</taxon>
        <taxon>Saprolegniales</taxon>
        <taxon>Verrucalvaceae</taxon>
        <taxon>Aphanomyces</taxon>
    </lineage>
</organism>
<evidence type="ECO:0000313" key="2">
    <source>
        <dbReference type="EMBL" id="VFT93418.1"/>
    </source>
</evidence>
<proteinExistence type="predicted"/>
<gene>
    <name evidence="2" type="primary">Aste57867_16647</name>
    <name evidence="1" type="ORF">As57867_016590</name>
    <name evidence="2" type="ORF">ASTE57867_16647</name>
</gene>
<reference evidence="2 3" key="1">
    <citation type="submission" date="2019-03" db="EMBL/GenBank/DDBJ databases">
        <authorList>
            <person name="Gaulin E."/>
            <person name="Dumas B."/>
        </authorList>
    </citation>
    <scope>NUCLEOTIDE SEQUENCE [LARGE SCALE GENOMIC DNA]</scope>
    <source>
        <strain evidence="2">CBS 568.67</strain>
    </source>
</reference>
<accession>A0A485L6W7</accession>
<evidence type="ECO:0000313" key="3">
    <source>
        <dbReference type="Proteomes" id="UP000332933"/>
    </source>
</evidence>
<dbReference type="AlphaFoldDB" id="A0A485L6W7"/>
<dbReference type="EMBL" id="VJMH01005910">
    <property type="protein sequence ID" value="KAF0692262.1"/>
    <property type="molecule type" value="Genomic_DNA"/>
</dbReference>